<dbReference type="Pfam" id="PF22191">
    <property type="entry name" value="IBR_1"/>
    <property type="match status" value="1"/>
</dbReference>
<evidence type="ECO:0000256" key="10">
    <source>
        <dbReference type="SAM" id="MobiDB-lite"/>
    </source>
</evidence>
<dbReference type="SMART" id="SM00184">
    <property type="entry name" value="RING"/>
    <property type="match status" value="2"/>
</dbReference>
<protein>
    <recommendedName>
        <fullName evidence="2">RBR-type E3 ubiquitin transferase</fullName>
        <ecNumber evidence="2">2.3.2.31</ecNumber>
    </recommendedName>
</protein>
<feature type="domain" description="RING-type" evidence="12">
    <location>
        <begin position="311"/>
        <end position="360"/>
    </location>
</feature>
<feature type="compositionally biased region" description="Polar residues" evidence="10">
    <location>
        <begin position="1"/>
        <end position="11"/>
    </location>
</feature>
<dbReference type="CDD" id="cd20338">
    <property type="entry name" value="BRcat_RBR_RNF19"/>
    <property type="match status" value="1"/>
</dbReference>
<keyword evidence="6 9" id="KW-0863">Zinc-finger</keyword>
<keyword evidence="5" id="KW-0677">Repeat</keyword>
<dbReference type="SMART" id="SM00647">
    <property type="entry name" value="IBR"/>
    <property type="match status" value="1"/>
</dbReference>
<evidence type="ECO:0000256" key="5">
    <source>
        <dbReference type="ARBA" id="ARBA00022737"/>
    </source>
</evidence>
<keyword evidence="7" id="KW-0833">Ubl conjugation pathway</keyword>
<evidence type="ECO:0000256" key="8">
    <source>
        <dbReference type="ARBA" id="ARBA00022833"/>
    </source>
</evidence>
<dbReference type="CDD" id="cd16629">
    <property type="entry name" value="RING-HC_RBR_RNF19"/>
    <property type="match status" value="1"/>
</dbReference>
<keyword evidence="4" id="KW-0479">Metal-binding</keyword>
<dbReference type="WBParaSite" id="jg9287">
    <property type="protein sequence ID" value="jg9287"/>
    <property type="gene ID" value="jg9287"/>
</dbReference>
<dbReference type="InterPro" id="IPR002867">
    <property type="entry name" value="IBR_dom"/>
</dbReference>
<keyword evidence="14" id="KW-1185">Reference proteome</keyword>
<keyword evidence="11" id="KW-1133">Transmembrane helix</keyword>
<name>A0A915ETB2_9BILA</name>
<feature type="compositionally biased region" description="Polar residues" evidence="10">
    <location>
        <begin position="115"/>
        <end position="144"/>
    </location>
</feature>
<feature type="region of interest" description="Disordered" evidence="10">
    <location>
        <begin position="887"/>
        <end position="968"/>
    </location>
</feature>
<dbReference type="Pfam" id="PF01485">
    <property type="entry name" value="IBR"/>
    <property type="match status" value="1"/>
</dbReference>
<dbReference type="InterPro" id="IPR001841">
    <property type="entry name" value="Znf_RING"/>
</dbReference>
<feature type="region of interest" description="Disordered" evidence="10">
    <location>
        <begin position="1"/>
        <end position="96"/>
    </location>
</feature>
<dbReference type="FunFam" id="1.20.120.1750:FF:000017">
    <property type="entry name" value="RBR-type E3 ubiquitin transferase"/>
    <property type="match status" value="1"/>
</dbReference>
<dbReference type="InterPro" id="IPR013083">
    <property type="entry name" value="Znf_RING/FYVE/PHD"/>
</dbReference>
<dbReference type="GO" id="GO:0016567">
    <property type="term" value="P:protein ubiquitination"/>
    <property type="evidence" value="ECO:0007669"/>
    <property type="project" value="InterPro"/>
</dbReference>
<feature type="transmembrane region" description="Helical" evidence="11">
    <location>
        <begin position="538"/>
        <end position="571"/>
    </location>
</feature>
<dbReference type="AlphaFoldDB" id="A0A915ETB2"/>
<evidence type="ECO:0000256" key="3">
    <source>
        <dbReference type="ARBA" id="ARBA00022679"/>
    </source>
</evidence>
<proteinExistence type="predicted"/>
<dbReference type="Gene3D" id="1.20.120.1750">
    <property type="match status" value="1"/>
</dbReference>
<feature type="region of interest" description="Disordered" evidence="10">
    <location>
        <begin position="773"/>
        <end position="792"/>
    </location>
</feature>
<evidence type="ECO:0000256" key="7">
    <source>
        <dbReference type="ARBA" id="ARBA00022786"/>
    </source>
</evidence>
<dbReference type="CDD" id="cd20355">
    <property type="entry name" value="Rcat_RBR_RNF19"/>
    <property type="match status" value="1"/>
</dbReference>
<dbReference type="FunFam" id="3.30.40.10:FF:000137">
    <property type="entry name" value="RanBP-type and C3HC4-type zinc finger-containing protein 1"/>
    <property type="match status" value="1"/>
</dbReference>
<sequence length="968" mass="103207">MSSASSSSQNVHFARKNDLDTVVECTNETSAGKFRHTNQQEDVDPTIEPLLPQFNSDQMESSQELSSNKQPEITVQPQNTENVRPKHNQKKDLSCGPFSTSRLNLITFLNNIATSSAGSNGKRSTRSHSVSTSNTAASPSSKAQRISLAGGKKINGKIEPGRSIELPNALPINVEFRGLNSNNSIDQKLDISSESGPGFHWLEQEKDQLVVVELGQSSSSQNAPGSCVSNSVESVDLLLVAQTKQTTGEMPVDAVMVTRSLVSNSNGDADSCVCSSSLSSSSSSHQTNNCDKLSMTSAKQATTSGEKIKECPICFSRKPSSSFPELLTNCGHRSCKSCLVKYLRVEIMESRTSITCPECSELLHANDIYSLLGHHSTLVERYESFSLRRVLSTDPDTRWCPAPDCTYAVIANSCAACPQLRCERPDQTCDEARQGFLRDLIEAVNGSSGSSIPGQSIITKVGLKSGDRVKTGDIMKSCPRCGALIVKMNDGSCNHMVCALCGVEFCWLCLKQINELHYLSPTGCTFWGKKPWTRKKKLLWQVGTLIGAPLGIALIAGLAVPGIICGVPIFIGRKTYQRFSTLTRAKRHLITATAVTGSLVVSPVLAVMAVGVGVPIMLAYVYGVVPLSLCRNGGCGGGNHANSSSNNNENSDADVEAAYGEEDSDDIVLLTSERTQGDGSAGPSTSSVKWPSDIKGRKQQPLEVSHSHDRSATSSPCSAHAVNTISDAASGKFRRCSSGGGGTRHGNKSSTGGGSVCHRSNCEYASVVGTAGSRHNRRQSMESGINSLGEKVNTEDASVKAIAGSQYNYDDRSMWSNGGGVGQHSCFEVASYNEDEASTKACGGSVMESRSLANESLTACSAAGNMTTSTPSAHLSMISRERDVSPNAMAPAAEMSSSTKFEQHRKQFSLSADEHPNRKQSATSNSKKKSASSTKSKIARMSSSASVLRGEAIVRSQSHHPVPQLTSK</sequence>
<dbReference type="Gene3D" id="3.30.40.10">
    <property type="entry name" value="Zinc/RING finger domain, C3HC4 (zinc finger)"/>
    <property type="match status" value="1"/>
</dbReference>
<dbReference type="EC" id="2.3.2.31" evidence="2"/>
<dbReference type="InterPro" id="IPR031127">
    <property type="entry name" value="E3_UB_ligase_RBR"/>
</dbReference>
<feature type="transmembrane region" description="Helical" evidence="11">
    <location>
        <begin position="592"/>
        <end position="622"/>
    </location>
</feature>
<keyword evidence="3" id="KW-0808">Transferase</keyword>
<dbReference type="Pfam" id="PF00097">
    <property type="entry name" value="zf-C3HC4"/>
    <property type="match status" value="1"/>
</dbReference>
<dbReference type="GO" id="GO:0061630">
    <property type="term" value="F:ubiquitin protein ligase activity"/>
    <property type="evidence" value="ECO:0007669"/>
    <property type="project" value="UniProtKB-EC"/>
</dbReference>
<keyword evidence="8" id="KW-0862">Zinc</keyword>
<dbReference type="InterPro" id="IPR044066">
    <property type="entry name" value="TRIAD_supradom"/>
</dbReference>
<dbReference type="SUPFAM" id="SSF57850">
    <property type="entry name" value="RING/U-box"/>
    <property type="match status" value="2"/>
</dbReference>
<dbReference type="Proteomes" id="UP000887574">
    <property type="component" value="Unplaced"/>
</dbReference>
<evidence type="ECO:0000313" key="15">
    <source>
        <dbReference type="WBParaSite" id="jg9287"/>
    </source>
</evidence>
<organism evidence="14 15">
    <name type="scientific">Ditylenchus dipsaci</name>
    <dbReference type="NCBI Taxonomy" id="166011"/>
    <lineage>
        <taxon>Eukaryota</taxon>
        <taxon>Metazoa</taxon>
        <taxon>Ecdysozoa</taxon>
        <taxon>Nematoda</taxon>
        <taxon>Chromadorea</taxon>
        <taxon>Rhabditida</taxon>
        <taxon>Tylenchina</taxon>
        <taxon>Tylenchomorpha</taxon>
        <taxon>Sphaerularioidea</taxon>
        <taxon>Anguinidae</taxon>
        <taxon>Anguininae</taxon>
        <taxon>Ditylenchus</taxon>
    </lineage>
</organism>
<evidence type="ECO:0000256" key="9">
    <source>
        <dbReference type="PROSITE-ProRule" id="PRU00175"/>
    </source>
</evidence>
<dbReference type="PROSITE" id="PS50089">
    <property type="entry name" value="ZF_RING_2"/>
    <property type="match status" value="1"/>
</dbReference>
<feature type="compositionally biased region" description="Polar residues" evidence="10">
    <location>
        <begin position="53"/>
        <end position="82"/>
    </location>
</feature>
<accession>A0A915ETB2</accession>
<evidence type="ECO:0000313" key="14">
    <source>
        <dbReference type="Proteomes" id="UP000887574"/>
    </source>
</evidence>
<comment type="catalytic activity">
    <reaction evidence="1">
        <text>[E2 ubiquitin-conjugating enzyme]-S-ubiquitinyl-L-cysteine + [acceptor protein]-L-lysine = [E2 ubiquitin-conjugating enzyme]-L-cysteine + [acceptor protein]-N(6)-ubiquitinyl-L-lysine.</text>
        <dbReference type="EC" id="2.3.2.31"/>
    </reaction>
</comment>
<keyword evidence="11" id="KW-0472">Membrane</keyword>
<feature type="domain" description="RING-type" evidence="13">
    <location>
        <begin position="307"/>
        <end position="528"/>
    </location>
</feature>
<evidence type="ECO:0000256" key="4">
    <source>
        <dbReference type="ARBA" id="ARBA00022723"/>
    </source>
</evidence>
<keyword evidence="11" id="KW-0812">Transmembrane</keyword>
<evidence type="ECO:0000256" key="11">
    <source>
        <dbReference type="SAM" id="Phobius"/>
    </source>
</evidence>
<feature type="compositionally biased region" description="Polar residues" evidence="10">
    <location>
        <begin position="673"/>
        <end position="689"/>
    </location>
</feature>
<dbReference type="GO" id="GO:0008270">
    <property type="term" value="F:zinc ion binding"/>
    <property type="evidence" value="ECO:0007669"/>
    <property type="project" value="UniProtKB-KW"/>
</dbReference>
<evidence type="ECO:0000259" key="13">
    <source>
        <dbReference type="PROSITE" id="PS51873"/>
    </source>
</evidence>
<feature type="region of interest" description="Disordered" evidence="10">
    <location>
        <begin position="673"/>
        <end position="719"/>
    </location>
</feature>
<feature type="compositionally biased region" description="Low complexity" evidence="10">
    <location>
        <begin position="921"/>
        <end position="936"/>
    </location>
</feature>
<dbReference type="PROSITE" id="PS51873">
    <property type="entry name" value="TRIAD"/>
    <property type="match status" value="1"/>
</dbReference>
<evidence type="ECO:0000256" key="6">
    <source>
        <dbReference type="ARBA" id="ARBA00022771"/>
    </source>
</evidence>
<evidence type="ECO:0000256" key="1">
    <source>
        <dbReference type="ARBA" id="ARBA00001798"/>
    </source>
</evidence>
<evidence type="ECO:0000256" key="2">
    <source>
        <dbReference type="ARBA" id="ARBA00012251"/>
    </source>
</evidence>
<reference evidence="15" key="1">
    <citation type="submission" date="2022-11" db="UniProtKB">
        <authorList>
            <consortium name="WormBaseParasite"/>
        </authorList>
    </citation>
    <scope>IDENTIFICATION</scope>
</reference>
<dbReference type="PANTHER" id="PTHR11685">
    <property type="entry name" value="RBR FAMILY RING FINGER AND IBR DOMAIN-CONTAINING"/>
    <property type="match status" value="1"/>
</dbReference>
<feature type="region of interest" description="Disordered" evidence="10">
    <location>
        <begin position="115"/>
        <end position="157"/>
    </location>
</feature>
<dbReference type="InterPro" id="IPR018957">
    <property type="entry name" value="Znf_C3HC4_RING-type"/>
</dbReference>
<evidence type="ECO:0000259" key="12">
    <source>
        <dbReference type="PROSITE" id="PS50089"/>
    </source>
</evidence>